<evidence type="ECO:0000313" key="8">
    <source>
        <dbReference type="Proteomes" id="UP001596098"/>
    </source>
</evidence>
<feature type="transmembrane region" description="Helical" evidence="6">
    <location>
        <begin position="153"/>
        <end position="171"/>
    </location>
</feature>
<dbReference type="RefSeq" id="WP_378528926.1">
    <property type="nucleotide sequence ID" value="NZ_JBHSQI010000005.1"/>
</dbReference>
<accession>A0ABW1QZT4</accession>
<keyword evidence="3 6" id="KW-0812">Transmembrane</keyword>
<protein>
    <submittedName>
        <fullName evidence="7">Lysoplasmalogenase family protein</fullName>
    </submittedName>
</protein>
<feature type="transmembrane region" description="Helical" evidence="6">
    <location>
        <begin position="203"/>
        <end position="224"/>
    </location>
</feature>
<dbReference type="Proteomes" id="UP001596098">
    <property type="component" value="Unassembled WGS sequence"/>
</dbReference>
<dbReference type="Pfam" id="PF07947">
    <property type="entry name" value="YhhN"/>
    <property type="match status" value="1"/>
</dbReference>
<feature type="transmembrane region" description="Helical" evidence="6">
    <location>
        <begin position="96"/>
        <end position="116"/>
    </location>
</feature>
<dbReference type="InterPro" id="IPR012506">
    <property type="entry name" value="TMEM86B-like"/>
</dbReference>
<evidence type="ECO:0000313" key="7">
    <source>
        <dbReference type="EMBL" id="MFC6154184.1"/>
    </source>
</evidence>
<evidence type="ECO:0000256" key="6">
    <source>
        <dbReference type="SAM" id="Phobius"/>
    </source>
</evidence>
<feature type="transmembrane region" description="Helical" evidence="6">
    <location>
        <begin position="128"/>
        <end position="147"/>
    </location>
</feature>
<keyword evidence="4 6" id="KW-1133">Transmembrane helix</keyword>
<comment type="subcellular location">
    <subcellularLocation>
        <location evidence="1">Membrane</location>
        <topology evidence="1">Multi-pass membrane protein</topology>
    </subcellularLocation>
</comment>
<gene>
    <name evidence="7" type="ORF">ACFPWU_11005</name>
</gene>
<dbReference type="PANTHER" id="PTHR31885:SF6">
    <property type="entry name" value="GH04784P"/>
    <property type="match status" value="1"/>
</dbReference>
<sequence>MPNLAGLPSPVTWPFFVAASIHLLAQYAAWQGIAVADDVAELSKLVLLPALWLVLDAGLRHGARITGALPGWWRWAAAALAFSWLGDVVLTSEPLLLAGMGFFAVAHVAYVVTFLQAARGRSTQRPRWLVVPYLAWWGGLVVFALAGDVPVTFVVPALLYGTLLVAMAWLAARVSLAVGIGAALFVVSDSLIGLRVGDVTMPLHGVAVMATYLAAQALIVTGLIRAARDGSIRSSP</sequence>
<evidence type="ECO:0000256" key="4">
    <source>
        <dbReference type="ARBA" id="ARBA00022989"/>
    </source>
</evidence>
<keyword evidence="5 6" id="KW-0472">Membrane</keyword>
<name>A0ABW1QZT4_9ACTN</name>
<feature type="transmembrane region" description="Helical" evidence="6">
    <location>
        <begin position="178"/>
        <end position="197"/>
    </location>
</feature>
<dbReference type="PANTHER" id="PTHR31885">
    <property type="entry name" value="GH04784P"/>
    <property type="match status" value="1"/>
</dbReference>
<organism evidence="7 8">
    <name type="scientific">Nocardioides yefusunii</name>
    <dbReference type="NCBI Taxonomy" id="2500546"/>
    <lineage>
        <taxon>Bacteria</taxon>
        <taxon>Bacillati</taxon>
        <taxon>Actinomycetota</taxon>
        <taxon>Actinomycetes</taxon>
        <taxon>Propionibacteriales</taxon>
        <taxon>Nocardioidaceae</taxon>
        <taxon>Nocardioides</taxon>
    </lineage>
</organism>
<dbReference type="EMBL" id="JBHSQI010000005">
    <property type="protein sequence ID" value="MFC6154184.1"/>
    <property type="molecule type" value="Genomic_DNA"/>
</dbReference>
<proteinExistence type="inferred from homology"/>
<evidence type="ECO:0000256" key="1">
    <source>
        <dbReference type="ARBA" id="ARBA00004141"/>
    </source>
</evidence>
<keyword evidence="8" id="KW-1185">Reference proteome</keyword>
<evidence type="ECO:0000256" key="5">
    <source>
        <dbReference type="ARBA" id="ARBA00023136"/>
    </source>
</evidence>
<reference evidence="8" key="1">
    <citation type="journal article" date="2019" name="Int. J. Syst. Evol. Microbiol.">
        <title>The Global Catalogue of Microorganisms (GCM) 10K type strain sequencing project: providing services to taxonomists for standard genome sequencing and annotation.</title>
        <authorList>
            <consortium name="The Broad Institute Genomics Platform"/>
            <consortium name="The Broad Institute Genome Sequencing Center for Infectious Disease"/>
            <person name="Wu L."/>
            <person name="Ma J."/>
        </authorList>
    </citation>
    <scope>NUCLEOTIDE SEQUENCE [LARGE SCALE GENOMIC DNA]</scope>
    <source>
        <strain evidence="8">DFY28</strain>
    </source>
</reference>
<evidence type="ECO:0000256" key="2">
    <source>
        <dbReference type="ARBA" id="ARBA00007375"/>
    </source>
</evidence>
<feature type="transmembrane region" description="Helical" evidence="6">
    <location>
        <begin position="12"/>
        <end position="30"/>
    </location>
</feature>
<comment type="similarity">
    <text evidence="2">Belongs to the TMEM86 family.</text>
</comment>
<comment type="caution">
    <text evidence="7">The sequence shown here is derived from an EMBL/GenBank/DDBJ whole genome shotgun (WGS) entry which is preliminary data.</text>
</comment>
<evidence type="ECO:0000256" key="3">
    <source>
        <dbReference type="ARBA" id="ARBA00022692"/>
    </source>
</evidence>